<dbReference type="GO" id="GO:0005576">
    <property type="term" value="C:extracellular region"/>
    <property type="evidence" value="ECO:0007669"/>
    <property type="project" value="TreeGrafter"/>
</dbReference>
<evidence type="ECO:0000313" key="7">
    <source>
        <dbReference type="Proteomes" id="UP000230002"/>
    </source>
</evidence>
<name>A0A2G8RND0_9APHY</name>
<reference evidence="6 7" key="1">
    <citation type="journal article" date="2015" name="Sci. Rep.">
        <title>Chromosome-level genome map provides insights into diverse defense mechanisms in the medicinal fungus Ganoderma sinense.</title>
        <authorList>
            <person name="Zhu Y."/>
            <person name="Xu J."/>
            <person name="Sun C."/>
            <person name="Zhou S."/>
            <person name="Xu H."/>
            <person name="Nelson D.R."/>
            <person name="Qian J."/>
            <person name="Song J."/>
            <person name="Luo H."/>
            <person name="Xiang L."/>
            <person name="Li Y."/>
            <person name="Xu Z."/>
            <person name="Ji A."/>
            <person name="Wang L."/>
            <person name="Lu S."/>
            <person name="Hayward A."/>
            <person name="Sun W."/>
            <person name="Li X."/>
            <person name="Schwartz D.C."/>
            <person name="Wang Y."/>
            <person name="Chen S."/>
        </authorList>
    </citation>
    <scope>NUCLEOTIDE SEQUENCE [LARGE SCALE GENOMIC DNA]</scope>
    <source>
        <strain evidence="6 7">ZZ0214-1</strain>
    </source>
</reference>
<accession>A0A2G8RND0</accession>
<dbReference type="InterPro" id="IPR001547">
    <property type="entry name" value="Glyco_hydro_5"/>
</dbReference>
<evidence type="ECO:0000313" key="6">
    <source>
        <dbReference type="EMBL" id="PIL23025.1"/>
    </source>
</evidence>
<dbReference type="Gene3D" id="3.20.20.80">
    <property type="entry name" value="Glycosidases"/>
    <property type="match status" value="1"/>
</dbReference>
<dbReference type="GO" id="GO:0046557">
    <property type="term" value="F:glucan endo-1,6-beta-glucosidase activity"/>
    <property type="evidence" value="ECO:0007669"/>
    <property type="project" value="TreeGrafter"/>
</dbReference>
<protein>
    <recommendedName>
        <fullName evidence="5">Glycoside hydrolase family 5 domain-containing protein</fullName>
    </recommendedName>
</protein>
<dbReference type="STRING" id="1077348.A0A2G8RND0"/>
<sequence>MAMPTLKRIYSTTKACVIDTLPYTTAMVPECAVRMHQQFPNVLDLYRYRKQRGVNLGSWFVLERWITEAPFREAAAPAQSDLDVAKGTNAKEILERHWDTWMTDADWAWLAEKGINTVRIPIGYYHLCGVDPTVLKSTDFAGLEAVFAGAWSRITNALATAHKYRIGVLFDLHAAPGKQNADAHSGTSLEPKFFKCSKFMSRTIYILAAFTRHIIIFAREHSLPNLVGIELLNEPNPGPYHDALKKWYMTAVDAVRKVNPDLPIYISDSWMTDQYAEFIKASGHRFLALDHHLYRCFTPDDARTPAAEHARRLRDSNDGTPAAFARVAELLKKSCAALVVGEWSAALNPGSLRGDERQQKRAYVEAQLQLFERHCAGWFFWTYKKESRDTGWAFRDAVEDGVFPCDFRRIKGLPASKDPERDARKQAAKESALGQHVAYWSQFPGEYEHWRFEEGFSTGWDDAYLFACKWARLQSPFVEEVGFKGPWMHRRKEEHLQREVVSKNVWECEHGFLQGYAAATEDMTKT</sequence>
<dbReference type="PANTHER" id="PTHR31297:SF43">
    <property type="entry name" value="GLUCAN 1,3-BETA-GLUCOSIDASE 3"/>
    <property type="match status" value="1"/>
</dbReference>
<dbReference type="EMBL" id="AYKW01000068">
    <property type="protein sequence ID" value="PIL23025.1"/>
    <property type="molecule type" value="Genomic_DNA"/>
</dbReference>
<comment type="caution">
    <text evidence="6">The sequence shown here is derived from an EMBL/GenBank/DDBJ whole genome shotgun (WGS) entry which is preliminary data.</text>
</comment>
<dbReference type="InterPro" id="IPR050386">
    <property type="entry name" value="Glycosyl_hydrolase_5"/>
</dbReference>
<evidence type="ECO:0000256" key="2">
    <source>
        <dbReference type="ARBA" id="ARBA00022801"/>
    </source>
</evidence>
<dbReference type="GO" id="GO:0009986">
    <property type="term" value="C:cell surface"/>
    <property type="evidence" value="ECO:0007669"/>
    <property type="project" value="TreeGrafter"/>
</dbReference>
<evidence type="ECO:0000259" key="5">
    <source>
        <dbReference type="Pfam" id="PF00150"/>
    </source>
</evidence>
<feature type="domain" description="Glycoside hydrolase family 5" evidence="5">
    <location>
        <begin position="103"/>
        <end position="386"/>
    </location>
</feature>
<dbReference type="SUPFAM" id="SSF51445">
    <property type="entry name" value="(Trans)glycosidases"/>
    <property type="match status" value="1"/>
</dbReference>
<dbReference type="Proteomes" id="UP000230002">
    <property type="component" value="Unassembled WGS sequence"/>
</dbReference>
<dbReference type="GO" id="GO:0009251">
    <property type="term" value="P:glucan catabolic process"/>
    <property type="evidence" value="ECO:0007669"/>
    <property type="project" value="TreeGrafter"/>
</dbReference>
<keyword evidence="3 4" id="KW-0326">Glycosidase</keyword>
<comment type="similarity">
    <text evidence="1 4">Belongs to the glycosyl hydrolase 5 (cellulase A) family.</text>
</comment>
<dbReference type="PROSITE" id="PS00659">
    <property type="entry name" value="GLYCOSYL_HYDROL_F5"/>
    <property type="match status" value="1"/>
</dbReference>
<dbReference type="PANTHER" id="PTHR31297">
    <property type="entry name" value="GLUCAN ENDO-1,6-BETA-GLUCOSIDASE B"/>
    <property type="match status" value="1"/>
</dbReference>
<evidence type="ECO:0000256" key="4">
    <source>
        <dbReference type="RuleBase" id="RU361153"/>
    </source>
</evidence>
<keyword evidence="2 4" id="KW-0378">Hydrolase</keyword>
<dbReference type="InterPro" id="IPR018087">
    <property type="entry name" value="Glyco_hydro_5_CS"/>
</dbReference>
<evidence type="ECO:0000256" key="1">
    <source>
        <dbReference type="ARBA" id="ARBA00005641"/>
    </source>
</evidence>
<dbReference type="InterPro" id="IPR017853">
    <property type="entry name" value="GH"/>
</dbReference>
<organism evidence="6 7">
    <name type="scientific">Ganoderma sinense ZZ0214-1</name>
    <dbReference type="NCBI Taxonomy" id="1077348"/>
    <lineage>
        <taxon>Eukaryota</taxon>
        <taxon>Fungi</taxon>
        <taxon>Dikarya</taxon>
        <taxon>Basidiomycota</taxon>
        <taxon>Agaricomycotina</taxon>
        <taxon>Agaricomycetes</taxon>
        <taxon>Polyporales</taxon>
        <taxon>Polyporaceae</taxon>
        <taxon>Ganoderma</taxon>
    </lineage>
</organism>
<dbReference type="OrthoDB" id="1887033at2759"/>
<dbReference type="AlphaFoldDB" id="A0A2G8RND0"/>
<dbReference type="Pfam" id="PF00150">
    <property type="entry name" value="Cellulase"/>
    <property type="match status" value="1"/>
</dbReference>
<proteinExistence type="inferred from homology"/>
<evidence type="ECO:0000256" key="3">
    <source>
        <dbReference type="ARBA" id="ARBA00023295"/>
    </source>
</evidence>
<keyword evidence="7" id="KW-1185">Reference proteome</keyword>
<gene>
    <name evidence="6" type="ORF">GSI_14332</name>
</gene>